<proteinExistence type="predicted"/>
<evidence type="ECO:0000313" key="1">
    <source>
        <dbReference type="EMBL" id="MFC5645012.1"/>
    </source>
</evidence>
<accession>A0ABW0VGS2</accession>
<dbReference type="Proteomes" id="UP001596066">
    <property type="component" value="Unassembled WGS sequence"/>
</dbReference>
<reference evidence="2" key="1">
    <citation type="journal article" date="2019" name="Int. J. Syst. Evol. Microbiol.">
        <title>The Global Catalogue of Microorganisms (GCM) 10K type strain sequencing project: providing services to taxonomists for standard genome sequencing and annotation.</title>
        <authorList>
            <consortium name="The Broad Institute Genomics Platform"/>
            <consortium name="The Broad Institute Genome Sequencing Center for Infectious Disease"/>
            <person name="Wu L."/>
            <person name="Ma J."/>
        </authorList>
    </citation>
    <scope>NUCLEOTIDE SEQUENCE [LARGE SCALE GENOMIC DNA]</scope>
    <source>
        <strain evidence="2">CGMCC 4.1622</strain>
    </source>
</reference>
<evidence type="ECO:0000313" key="2">
    <source>
        <dbReference type="Proteomes" id="UP001596066"/>
    </source>
</evidence>
<keyword evidence="2" id="KW-1185">Reference proteome</keyword>
<gene>
    <name evidence="1" type="ORF">ACFPZF_27095</name>
</gene>
<protein>
    <submittedName>
        <fullName evidence="1">Uncharacterized protein</fullName>
    </submittedName>
</protein>
<organism evidence="1 2">
    <name type="scientific">Kitasatospora cinereorecta</name>
    <dbReference type="NCBI Taxonomy" id="285560"/>
    <lineage>
        <taxon>Bacteria</taxon>
        <taxon>Bacillati</taxon>
        <taxon>Actinomycetota</taxon>
        <taxon>Actinomycetes</taxon>
        <taxon>Kitasatosporales</taxon>
        <taxon>Streptomycetaceae</taxon>
        <taxon>Kitasatospora</taxon>
    </lineage>
</organism>
<comment type="caution">
    <text evidence="1">The sequence shown here is derived from an EMBL/GenBank/DDBJ whole genome shotgun (WGS) entry which is preliminary data.</text>
</comment>
<dbReference type="RefSeq" id="WP_346148181.1">
    <property type="nucleotide sequence ID" value="NZ_BAAAUA010000045.1"/>
</dbReference>
<sequence length="274" mass="30456">MANGSFPSHFDGSISFGPQEQLRGYFGRDVLKGLVSGIDDFLAVGQRYGSRSLGPALLGGFMWLDDQELLDRISAFPAACVVITKQQRGKYQQARIDKLKLLAEQGPGFPARALPELADMYFREDGQPPVVGPGSHLPSPRIPTLRTIGYRKAGNELVPILHTKMVLLGELWWHDEDPLGGAADVIGFRPQRLWLGSANGTTSSRSNLEFGLWLDDTALLREAKRFLAEVIRHSEILDPDSSHFEPELTEPNYDDDAFAEYLGRRFRDEGESPC</sequence>
<name>A0ABW0VGS2_9ACTN</name>
<dbReference type="EMBL" id="JBHSOC010000059">
    <property type="protein sequence ID" value="MFC5645012.1"/>
    <property type="molecule type" value="Genomic_DNA"/>
</dbReference>